<dbReference type="Proteomes" id="UP000785679">
    <property type="component" value="Unassembled WGS sequence"/>
</dbReference>
<dbReference type="AlphaFoldDB" id="A0A8J8NXU1"/>
<comment type="caution">
    <text evidence="2">The sequence shown here is derived from an EMBL/GenBank/DDBJ whole genome shotgun (WGS) entry which is preliminary data.</text>
</comment>
<protein>
    <recommendedName>
        <fullName evidence="4">Peptidase M48 domain-containing protein</fullName>
    </recommendedName>
</protein>
<evidence type="ECO:0008006" key="4">
    <source>
        <dbReference type="Google" id="ProtNLM"/>
    </source>
</evidence>
<keyword evidence="3" id="KW-1185">Reference proteome</keyword>
<proteinExistence type="predicted"/>
<sequence>MALIIRRFASRRFPLTPDIRPFSTSQDSQQEPPPPNNQPPPAFDYQAPKDDDSYRNYESTRQLIRRYLIIMPLAALCLYEMTMVRRNEFSRNREFKFVNKMAEGWLGGRVSKKVMEEQRRYVYKQDTREVEANNLQRHFIPLSSEEGHLFNVTLVHNDTYLMFFNLDQRFFLSSSLLDLSSLSEPHLALLLSHELSHYLLDHQLLRLAKAYFANSLYPRFFKRTAGIDLLDPARDEFRSKIVQKQRHSCFYPQQRVVTKYYEKNCDIMAMQMWKKAYQVEDPEKIVEEVYGKMERKIEALPYLDKAELYHSTYTYKRLDVNKKLVKANVEISPVKA</sequence>
<organism evidence="2 3">
    <name type="scientific">Halteria grandinella</name>
    <dbReference type="NCBI Taxonomy" id="5974"/>
    <lineage>
        <taxon>Eukaryota</taxon>
        <taxon>Sar</taxon>
        <taxon>Alveolata</taxon>
        <taxon>Ciliophora</taxon>
        <taxon>Intramacronucleata</taxon>
        <taxon>Spirotrichea</taxon>
        <taxon>Stichotrichia</taxon>
        <taxon>Sporadotrichida</taxon>
        <taxon>Halteriidae</taxon>
        <taxon>Halteria</taxon>
    </lineage>
</organism>
<gene>
    <name evidence="2" type="ORF">FGO68_gene14586</name>
</gene>
<evidence type="ECO:0000313" key="2">
    <source>
        <dbReference type="EMBL" id="TNV83821.1"/>
    </source>
</evidence>
<reference evidence="2" key="1">
    <citation type="submission" date="2019-06" db="EMBL/GenBank/DDBJ databases">
        <authorList>
            <person name="Zheng W."/>
        </authorList>
    </citation>
    <scope>NUCLEOTIDE SEQUENCE</scope>
    <source>
        <strain evidence="2">QDHG01</strain>
    </source>
</reference>
<feature type="compositionally biased region" description="Pro residues" evidence="1">
    <location>
        <begin position="31"/>
        <end position="42"/>
    </location>
</feature>
<dbReference type="EMBL" id="RRYP01003410">
    <property type="protein sequence ID" value="TNV83821.1"/>
    <property type="molecule type" value="Genomic_DNA"/>
</dbReference>
<feature type="region of interest" description="Disordered" evidence="1">
    <location>
        <begin position="15"/>
        <end position="53"/>
    </location>
</feature>
<evidence type="ECO:0000313" key="3">
    <source>
        <dbReference type="Proteomes" id="UP000785679"/>
    </source>
</evidence>
<evidence type="ECO:0000256" key="1">
    <source>
        <dbReference type="SAM" id="MobiDB-lite"/>
    </source>
</evidence>
<name>A0A8J8NXU1_HALGN</name>
<accession>A0A8J8NXU1</accession>
<dbReference type="OrthoDB" id="7464992at2759"/>